<name>A0AA41WIL4_9GAMM</name>
<dbReference type="EMBL" id="JAMYBS010000009">
    <property type="protein sequence ID" value="MCO7545162.1"/>
    <property type="molecule type" value="Genomic_DNA"/>
</dbReference>
<dbReference type="SUPFAM" id="SSF159594">
    <property type="entry name" value="XCC0632-like"/>
    <property type="match status" value="1"/>
</dbReference>
<dbReference type="Gene3D" id="3.40.50.10610">
    <property type="entry name" value="ABC-type transport auxiliary lipoprotein component"/>
    <property type="match status" value="1"/>
</dbReference>
<feature type="domain" description="ABC-type transport auxiliary lipoprotein component" evidence="1">
    <location>
        <begin position="40"/>
        <end position="194"/>
    </location>
</feature>
<dbReference type="InterPro" id="IPR005586">
    <property type="entry name" value="ABC_trans_aux"/>
</dbReference>
<keyword evidence="2" id="KW-0449">Lipoprotein</keyword>
<comment type="caution">
    <text evidence="2">The sequence shown here is derived from an EMBL/GenBank/DDBJ whole genome shotgun (WGS) entry which is preliminary data.</text>
</comment>
<dbReference type="PROSITE" id="PS51257">
    <property type="entry name" value="PROKAR_LIPOPROTEIN"/>
    <property type="match status" value="1"/>
</dbReference>
<organism evidence="2 3">
    <name type="scientific">Stutzerimonas nitrititolerans</name>
    <dbReference type="NCBI Taxonomy" id="2482751"/>
    <lineage>
        <taxon>Bacteria</taxon>
        <taxon>Pseudomonadati</taxon>
        <taxon>Pseudomonadota</taxon>
        <taxon>Gammaproteobacteria</taxon>
        <taxon>Pseudomonadales</taxon>
        <taxon>Pseudomonadaceae</taxon>
        <taxon>Stutzerimonas</taxon>
    </lineage>
</organism>
<evidence type="ECO:0000313" key="3">
    <source>
        <dbReference type="Proteomes" id="UP001165292"/>
    </source>
</evidence>
<dbReference type="AlphaFoldDB" id="A0AA41WIL4"/>
<dbReference type="Pfam" id="PF03886">
    <property type="entry name" value="ABC_trans_aux"/>
    <property type="match status" value="1"/>
</dbReference>
<dbReference type="Proteomes" id="UP001165292">
    <property type="component" value="Unassembled WGS sequence"/>
</dbReference>
<proteinExistence type="predicted"/>
<accession>A0AA41WIL4</accession>
<protein>
    <submittedName>
        <fullName evidence="2">ABC-type transport auxiliary lipoprotein family protein</fullName>
    </submittedName>
</protein>
<gene>
    <name evidence="2" type="ORF">NJF43_10405</name>
</gene>
<dbReference type="RefSeq" id="WP_014851018.1">
    <property type="nucleotide sequence ID" value="NZ_DALZTE010000005.1"/>
</dbReference>
<evidence type="ECO:0000259" key="1">
    <source>
        <dbReference type="Pfam" id="PF03886"/>
    </source>
</evidence>
<reference evidence="2" key="1">
    <citation type="submission" date="2022-06" db="EMBL/GenBank/DDBJ databases">
        <title>Detection of beta-lactamases in bacteria of animal origin.</title>
        <authorList>
            <person name="Mlynarcik P."/>
            <person name="Zdarska V."/>
            <person name="Chudobova H."/>
            <person name="Prochazkova P."/>
            <person name="Hricova K."/>
            <person name="Mezerova K."/>
            <person name="Bardon J."/>
            <person name="Dolejska M."/>
            <person name="Sukkar I."/>
            <person name="Kolar M."/>
        </authorList>
    </citation>
    <scope>NUCLEOTIDE SEQUENCE</scope>
    <source>
        <strain evidence="2">S 300-3</strain>
    </source>
</reference>
<sequence>MKCLGPLRHLAVLALVGSLGACALLPEGETLRIFLLPGEARTAPQGVAAPLDLTLQIATPNASRALSSARIAVVPQPNQLSSYRGARWSDAAPQLLRDRLIEAFQQDGRLPSVVNEDANLYADLGLFSDLRAFQSEYVDGVPQVVIQLQARLVSRHDQRTFSSRRFEVRQPSADSSVESVVEAFGRASDALSRELIDWTIAQARQRDAD</sequence>
<evidence type="ECO:0000313" key="2">
    <source>
        <dbReference type="EMBL" id="MCO7545162.1"/>
    </source>
</evidence>